<feature type="domain" description="Tyrosinase copper-binding" evidence="5">
    <location>
        <begin position="260"/>
        <end position="271"/>
    </location>
</feature>
<evidence type="ECO:0000259" key="4">
    <source>
        <dbReference type="PROSITE" id="PS00497"/>
    </source>
</evidence>
<dbReference type="AlphaFoldDB" id="A0A512M2B1"/>
<evidence type="ECO:0000256" key="1">
    <source>
        <dbReference type="ARBA" id="ARBA00022723"/>
    </source>
</evidence>
<gene>
    <name evidence="6" type="ORF">BGE01nite_01670</name>
</gene>
<dbReference type="GO" id="GO:0016491">
    <property type="term" value="F:oxidoreductase activity"/>
    <property type="evidence" value="ECO:0007669"/>
    <property type="project" value="InterPro"/>
</dbReference>
<dbReference type="InterPro" id="IPR057190">
    <property type="entry name" value="DUF7868"/>
</dbReference>
<dbReference type="Pfam" id="PF25271">
    <property type="entry name" value="DUF7868"/>
    <property type="match status" value="1"/>
</dbReference>
<evidence type="ECO:0000259" key="5">
    <source>
        <dbReference type="PROSITE" id="PS00498"/>
    </source>
</evidence>
<name>A0A512M2B1_9BACT</name>
<feature type="region of interest" description="Disordered" evidence="3">
    <location>
        <begin position="60"/>
        <end position="82"/>
    </location>
</feature>
<feature type="domain" description="Tyrosinase copper-binding" evidence="4">
    <location>
        <begin position="90"/>
        <end position="107"/>
    </location>
</feature>
<dbReference type="SUPFAM" id="SSF48056">
    <property type="entry name" value="Di-copper centre-containing domain"/>
    <property type="match status" value="1"/>
</dbReference>
<reference evidence="6 7" key="1">
    <citation type="submission" date="2019-07" db="EMBL/GenBank/DDBJ databases">
        <title>Whole genome shotgun sequence of Brevifollis gellanilyticus NBRC 108608.</title>
        <authorList>
            <person name="Hosoyama A."/>
            <person name="Uohara A."/>
            <person name="Ohji S."/>
            <person name="Ichikawa N."/>
        </authorList>
    </citation>
    <scope>NUCLEOTIDE SEQUENCE [LARGE SCALE GENOMIC DNA]</scope>
    <source>
        <strain evidence="6 7">NBRC 108608</strain>
    </source>
</reference>
<dbReference type="InterPro" id="IPR008922">
    <property type="entry name" value="Di-copper_centre_dom_sf"/>
</dbReference>
<dbReference type="InterPro" id="IPR050316">
    <property type="entry name" value="Tyrosinase/Hemocyanin"/>
</dbReference>
<dbReference type="PANTHER" id="PTHR11474:SF76">
    <property type="entry name" value="SHKT DOMAIN-CONTAINING PROTEIN"/>
    <property type="match status" value="1"/>
</dbReference>
<accession>A0A512M2B1</accession>
<keyword evidence="2" id="KW-0186">Copper</keyword>
<dbReference type="RefSeq" id="WP_146848354.1">
    <property type="nucleotide sequence ID" value="NZ_BKAG01000001.1"/>
</dbReference>
<evidence type="ECO:0000313" key="7">
    <source>
        <dbReference type="Proteomes" id="UP000321577"/>
    </source>
</evidence>
<comment type="caution">
    <text evidence="6">The sequence shown here is derived from an EMBL/GenBank/DDBJ whole genome shotgun (WGS) entry which is preliminary data.</text>
</comment>
<dbReference type="EMBL" id="BKAG01000001">
    <property type="protein sequence ID" value="GEP40876.1"/>
    <property type="molecule type" value="Genomic_DNA"/>
</dbReference>
<dbReference type="OrthoDB" id="2874181at2"/>
<dbReference type="PRINTS" id="PR00092">
    <property type="entry name" value="TYROSINASE"/>
</dbReference>
<organism evidence="6 7">
    <name type="scientific">Brevifollis gellanilyticus</name>
    <dbReference type="NCBI Taxonomy" id="748831"/>
    <lineage>
        <taxon>Bacteria</taxon>
        <taxon>Pseudomonadati</taxon>
        <taxon>Verrucomicrobiota</taxon>
        <taxon>Verrucomicrobiia</taxon>
        <taxon>Verrucomicrobiales</taxon>
        <taxon>Verrucomicrobiaceae</taxon>
    </lineage>
</organism>
<evidence type="ECO:0000313" key="6">
    <source>
        <dbReference type="EMBL" id="GEP40876.1"/>
    </source>
</evidence>
<sequence>MGQQYTRNDISDSGGNFSDPNVVWYAVGVHAMMQRSLSDPASWWYFAAIHGQWVTQTDPTSRSWAQVNPPPDVPTSPVPSDTSLWDQCQHGTWYFVPWHRGYLMALEAQLRQDIVAAGGPATWALPYWNYFQNPQMPGDFAATTLPATLPDGSPFPAGLGGQTNPLYVTDRYGPDGDGNIYIPQGGISADCLNDSTYTGTSANGGFGGGITTFSHFSGLTGGLESNPHNNVHVIVGSTKNNSGDYTEEGLMIDPNLAALDPIFYMHHCLIDLLWAYWNVALGRSNPSDPAWVNGPTPEFAMPWPQSQPWKYTPGDVGNIQVLNYTYDMLQNTALAAASGFPSPKAQPVALAARLAHLGAPALEAAARPQIVAPPRAAELLGASTSSLIVNGGVSRASVKLDSTVNKKLMSSLSLESTPDQPDQVFLKLEGITGTRGATVLDVFVNLPAGANPAENPQQKAGSVGLFGLKQASDKNGKHGGSGLTFSLDITSIVDDLHLGKTLDAGSLDVLLVPYRPLPAGTDIKVGRVSVYRVTH</sequence>
<evidence type="ECO:0000256" key="2">
    <source>
        <dbReference type="ARBA" id="ARBA00023008"/>
    </source>
</evidence>
<dbReference type="Gene3D" id="1.10.1280.10">
    <property type="entry name" value="Di-copper center containing domain from catechol oxidase"/>
    <property type="match status" value="1"/>
</dbReference>
<dbReference type="PROSITE" id="PS00497">
    <property type="entry name" value="TYROSINASE_1"/>
    <property type="match status" value="1"/>
</dbReference>
<dbReference type="PROSITE" id="PS00498">
    <property type="entry name" value="TYROSINASE_2"/>
    <property type="match status" value="1"/>
</dbReference>
<proteinExistence type="predicted"/>
<protein>
    <recommendedName>
        <fullName evidence="4 5">Tyrosinase copper-binding domain-containing protein</fullName>
    </recommendedName>
</protein>
<dbReference type="Proteomes" id="UP000321577">
    <property type="component" value="Unassembled WGS sequence"/>
</dbReference>
<keyword evidence="1" id="KW-0479">Metal-binding</keyword>
<dbReference type="Pfam" id="PF00264">
    <property type="entry name" value="Tyrosinase"/>
    <property type="match status" value="1"/>
</dbReference>
<feature type="compositionally biased region" description="Pro residues" evidence="3">
    <location>
        <begin position="68"/>
        <end position="77"/>
    </location>
</feature>
<dbReference type="PANTHER" id="PTHR11474">
    <property type="entry name" value="TYROSINASE FAMILY MEMBER"/>
    <property type="match status" value="1"/>
</dbReference>
<evidence type="ECO:0000256" key="3">
    <source>
        <dbReference type="SAM" id="MobiDB-lite"/>
    </source>
</evidence>
<dbReference type="InterPro" id="IPR002227">
    <property type="entry name" value="Tyrosinase_Cu-bd"/>
</dbReference>
<keyword evidence="7" id="KW-1185">Reference proteome</keyword>
<dbReference type="GO" id="GO:0046872">
    <property type="term" value="F:metal ion binding"/>
    <property type="evidence" value="ECO:0007669"/>
    <property type="project" value="UniProtKB-KW"/>
</dbReference>